<dbReference type="AlphaFoldDB" id="A0A0W8F2P8"/>
<evidence type="ECO:0000313" key="1">
    <source>
        <dbReference type="EMBL" id="KUG15085.1"/>
    </source>
</evidence>
<organism evidence="1">
    <name type="scientific">hydrocarbon metagenome</name>
    <dbReference type="NCBI Taxonomy" id="938273"/>
    <lineage>
        <taxon>unclassified sequences</taxon>
        <taxon>metagenomes</taxon>
        <taxon>ecological metagenomes</taxon>
    </lineage>
</organism>
<gene>
    <name evidence="1" type="ORF">ASZ90_015264</name>
</gene>
<sequence length="118" mass="13288">MAQSRPWIALDGMLFPILESDIPLAMKIFNDALDEISHHPYLDDDLRLLRLPIDFYEAASLLYAKICPFKTLIGAYGLNNMQDGDTVIHINFDEMCISSRIAGIPPELRTEKPQVAAI</sequence>
<protein>
    <submittedName>
        <fullName evidence="1">Uncharacterized protein</fullName>
    </submittedName>
</protein>
<comment type="caution">
    <text evidence="1">The sequence shown here is derived from an EMBL/GenBank/DDBJ whole genome shotgun (WGS) entry which is preliminary data.</text>
</comment>
<reference evidence="1" key="1">
    <citation type="journal article" date="2015" name="Proc. Natl. Acad. Sci. U.S.A.">
        <title>Networks of energetic and metabolic interactions define dynamics in microbial communities.</title>
        <authorList>
            <person name="Embree M."/>
            <person name="Liu J.K."/>
            <person name="Al-Bassam M.M."/>
            <person name="Zengler K."/>
        </authorList>
    </citation>
    <scope>NUCLEOTIDE SEQUENCE</scope>
</reference>
<name>A0A0W8F2P8_9ZZZZ</name>
<dbReference type="EMBL" id="LNQE01001589">
    <property type="protein sequence ID" value="KUG15085.1"/>
    <property type="molecule type" value="Genomic_DNA"/>
</dbReference>
<accession>A0A0W8F2P8</accession>
<proteinExistence type="predicted"/>